<comment type="caution">
    <text evidence="2">The sequence shown here is derived from an EMBL/GenBank/DDBJ whole genome shotgun (WGS) entry which is preliminary data.</text>
</comment>
<evidence type="ECO:0000313" key="2">
    <source>
        <dbReference type="EMBL" id="GMR51898.1"/>
    </source>
</evidence>
<organism evidence="2 3">
    <name type="scientific">Pristionchus mayeri</name>
    <dbReference type="NCBI Taxonomy" id="1317129"/>
    <lineage>
        <taxon>Eukaryota</taxon>
        <taxon>Metazoa</taxon>
        <taxon>Ecdysozoa</taxon>
        <taxon>Nematoda</taxon>
        <taxon>Chromadorea</taxon>
        <taxon>Rhabditida</taxon>
        <taxon>Rhabditina</taxon>
        <taxon>Diplogasteromorpha</taxon>
        <taxon>Diplogasteroidea</taxon>
        <taxon>Neodiplogasteridae</taxon>
        <taxon>Pristionchus</taxon>
    </lineage>
</organism>
<feature type="transmembrane region" description="Helical" evidence="1">
    <location>
        <begin position="52"/>
        <end position="75"/>
    </location>
</feature>
<feature type="non-terminal residue" evidence="2">
    <location>
        <position position="119"/>
    </location>
</feature>
<feature type="non-terminal residue" evidence="2">
    <location>
        <position position="1"/>
    </location>
</feature>
<dbReference type="Proteomes" id="UP001328107">
    <property type="component" value="Unassembled WGS sequence"/>
</dbReference>
<name>A0AAN5I4H4_9BILA</name>
<evidence type="ECO:0000313" key="3">
    <source>
        <dbReference type="Proteomes" id="UP001328107"/>
    </source>
</evidence>
<keyword evidence="1" id="KW-0812">Transmembrane</keyword>
<dbReference type="AlphaFoldDB" id="A0AAN5I4H4"/>
<evidence type="ECO:0000256" key="1">
    <source>
        <dbReference type="SAM" id="Phobius"/>
    </source>
</evidence>
<keyword evidence="1" id="KW-1133">Transmembrane helix</keyword>
<protein>
    <submittedName>
        <fullName evidence="2">Uncharacterized protein</fullName>
    </submittedName>
</protein>
<dbReference type="EMBL" id="BTRK01000005">
    <property type="protein sequence ID" value="GMR51898.1"/>
    <property type="molecule type" value="Genomic_DNA"/>
</dbReference>
<reference evidence="3" key="1">
    <citation type="submission" date="2022-10" db="EMBL/GenBank/DDBJ databases">
        <title>Genome assembly of Pristionchus species.</title>
        <authorList>
            <person name="Yoshida K."/>
            <person name="Sommer R.J."/>
        </authorList>
    </citation>
    <scope>NUCLEOTIDE SEQUENCE [LARGE SCALE GENOMIC DNA]</scope>
    <source>
        <strain evidence="3">RS5460</strain>
    </source>
</reference>
<gene>
    <name evidence="2" type="ORF">PMAYCL1PPCAC_22093</name>
</gene>
<proteinExistence type="predicted"/>
<accession>A0AAN5I4H4</accession>
<sequence length="119" mass="12828">PDLETYFLSSGLLTFTPQALKILTVPFLQLCLIVTMKSLACWSALGRVVDSLIFPVVSLVPYVMTVSLTVVPNFLATMATCAATRGAPPHFRSAFTPIDFGLLSTTAIMTDTVRRNGST</sequence>
<keyword evidence="1" id="KW-0472">Membrane</keyword>
<keyword evidence="3" id="KW-1185">Reference proteome</keyword>